<reference evidence="1 2" key="1">
    <citation type="submission" date="2021-02" db="EMBL/GenBank/DDBJ databases">
        <title>Alicyclobacillus curvatus sp. nov. and Alicyclobacillus mengziensis sp. nov., two acidophilic bacteria isolated from acid mine drainage.</title>
        <authorList>
            <person name="Huang Y."/>
        </authorList>
    </citation>
    <scope>NUCLEOTIDE SEQUENCE [LARGE SCALE GENOMIC DNA]</scope>
    <source>
        <strain evidence="1 2">S30H14</strain>
    </source>
</reference>
<dbReference type="EMBL" id="CP071182">
    <property type="protein sequence ID" value="QSO47227.1"/>
    <property type="molecule type" value="Genomic_DNA"/>
</dbReference>
<dbReference type="Proteomes" id="UP000663505">
    <property type="component" value="Chromosome"/>
</dbReference>
<keyword evidence="2" id="KW-1185">Reference proteome</keyword>
<organism evidence="1 2">
    <name type="scientific">Alicyclobacillus mengziensis</name>
    <dbReference type="NCBI Taxonomy" id="2931921"/>
    <lineage>
        <taxon>Bacteria</taxon>
        <taxon>Bacillati</taxon>
        <taxon>Bacillota</taxon>
        <taxon>Bacilli</taxon>
        <taxon>Bacillales</taxon>
        <taxon>Alicyclobacillaceae</taxon>
        <taxon>Alicyclobacillus</taxon>
    </lineage>
</organism>
<protein>
    <submittedName>
        <fullName evidence="1">DUF342 domain-containing protein</fullName>
    </submittedName>
</protein>
<evidence type="ECO:0000313" key="2">
    <source>
        <dbReference type="Proteomes" id="UP000663505"/>
    </source>
</evidence>
<gene>
    <name evidence="1" type="ORF">JZ786_23005</name>
</gene>
<dbReference type="KEGG" id="afx:JZ786_23005"/>
<proteinExistence type="predicted"/>
<sequence length="580" mass="63381">MRFSPKPNPKHGTVLVQNNQIIVTNPEAEGSYAVIEVPNSKGIQVFIDGKPARGSLTVDSKLRIEVKTSNVAPERKLQWLPSEDKLSLCARLVMRPGIEYQYQDTPAPVRRLSLQVVESPIPPQPFTPEEMMKDLAQTEFVGTMDEKGLAVLSQSTASNEAVLLQGTPMDPGVPAGYAPVPLKRRYDPLHLHMHVATVISGTIVARYSSGRAGYSGKDIFGSDIPVPEHPPVSALGDGVQDVTGQLVAKRSGRLVFSSALIDVVPELMLQQDISPKGGQVIFDGDVWVGGSVLDGCFIKATGRVVIEGNVMNAKVVAEQGIWVYGNVTGGTLLTGQVSLLYGELHPHLKEVIEAFSSFTRDCDVVIFEAQKQQQTRSKIHLIPAALLQSRYQSMLDRLESLAANYTVLTTIDSAYREIFELLRSKWTGIQVTAIQLDDAKLLHTKLRDYLRYVENALTNRFAHVTVASATSSTIQATGNVCVTGKGLYGTRVESQRSILIKKSARGSTLSAERAVYVHELGSAAAAECSVAVKRRSGTIYIGIRHPNTLLTLGTEQHRSDRRVENTYYQGRLPGHNYISV</sequence>
<dbReference type="PANTHER" id="PTHR38032">
    <property type="entry name" value="POLYMERASE-RELATED"/>
    <property type="match status" value="1"/>
</dbReference>
<dbReference type="Pfam" id="PF03961">
    <property type="entry name" value="FapA"/>
    <property type="match status" value="1"/>
</dbReference>
<dbReference type="PANTHER" id="PTHR38032:SF1">
    <property type="entry name" value="RNA-BINDING PROTEIN KHPB N-TERMINAL DOMAIN-CONTAINING PROTEIN"/>
    <property type="match status" value="1"/>
</dbReference>
<name>A0A9X7VYN4_9BACL</name>
<dbReference type="AlphaFoldDB" id="A0A9X7VYN4"/>
<dbReference type="InterPro" id="IPR046865">
    <property type="entry name" value="FapA_b_solenoid"/>
</dbReference>
<dbReference type="RefSeq" id="WP_206656584.1">
    <property type="nucleotide sequence ID" value="NZ_CP071182.1"/>
</dbReference>
<evidence type="ECO:0000313" key="1">
    <source>
        <dbReference type="EMBL" id="QSO47227.1"/>
    </source>
</evidence>
<dbReference type="InterPro" id="IPR005646">
    <property type="entry name" value="FapA"/>
</dbReference>
<accession>A0A9X7VYN4</accession>